<organism evidence="1 2">
    <name type="scientific">Crystallibacter crystallopoietes</name>
    <dbReference type="NCBI Taxonomy" id="37928"/>
    <lineage>
        <taxon>Bacteria</taxon>
        <taxon>Bacillati</taxon>
        <taxon>Actinomycetota</taxon>
        <taxon>Actinomycetes</taxon>
        <taxon>Micrococcales</taxon>
        <taxon>Micrococcaceae</taxon>
        <taxon>Crystallibacter</taxon>
    </lineage>
</organism>
<name>A0A1H1GF39_9MICC</name>
<evidence type="ECO:0008006" key="3">
    <source>
        <dbReference type="Google" id="ProtNLM"/>
    </source>
</evidence>
<dbReference type="Proteomes" id="UP000181917">
    <property type="component" value="Unassembled WGS sequence"/>
</dbReference>
<reference evidence="1 2" key="1">
    <citation type="submission" date="2016-10" db="EMBL/GenBank/DDBJ databases">
        <authorList>
            <person name="de Groot N.N."/>
        </authorList>
    </citation>
    <scope>NUCLEOTIDE SEQUENCE [LARGE SCALE GENOMIC DNA]</scope>
    <source>
        <strain evidence="1 2">DSM 20117</strain>
    </source>
</reference>
<dbReference type="STRING" id="37928.SAMN04489742_4040"/>
<dbReference type="EMBL" id="FNKH01000002">
    <property type="protein sequence ID" value="SDR11719.1"/>
    <property type="molecule type" value="Genomic_DNA"/>
</dbReference>
<dbReference type="AlphaFoldDB" id="A0A1H1GF39"/>
<evidence type="ECO:0000313" key="2">
    <source>
        <dbReference type="Proteomes" id="UP000181917"/>
    </source>
</evidence>
<sequence length="77" mass="8269">MKRLIWMGAGIAIGVLAVRKISATKQTFGPEGLNRAVASLADSVADFTHTFRTGMTEREADLRAALGIDSADHVNNR</sequence>
<dbReference type="RefSeq" id="WP_170837969.1">
    <property type="nucleotide sequence ID" value="NZ_CP018863.1"/>
</dbReference>
<accession>A0A1H1GF39</accession>
<proteinExistence type="predicted"/>
<gene>
    <name evidence="1" type="ORF">SAMN04489742_4040</name>
</gene>
<keyword evidence="2" id="KW-1185">Reference proteome</keyword>
<evidence type="ECO:0000313" key="1">
    <source>
        <dbReference type="EMBL" id="SDR11719.1"/>
    </source>
</evidence>
<protein>
    <recommendedName>
        <fullName evidence="3">Secreted protein</fullName>
    </recommendedName>
</protein>